<keyword evidence="2" id="KW-1185">Reference proteome</keyword>
<accession>A0A9N9H3N2</accession>
<gene>
    <name evidence="1" type="ORF">POCULU_LOCUS9627</name>
</gene>
<evidence type="ECO:0000313" key="1">
    <source>
        <dbReference type="EMBL" id="CAG8644884.1"/>
    </source>
</evidence>
<dbReference type="EMBL" id="CAJVPJ010003792">
    <property type="protein sequence ID" value="CAG8644884.1"/>
    <property type="molecule type" value="Genomic_DNA"/>
</dbReference>
<feature type="non-terminal residue" evidence="1">
    <location>
        <position position="1"/>
    </location>
</feature>
<reference evidence="1" key="1">
    <citation type="submission" date="2021-06" db="EMBL/GenBank/DDBJ databases">
        <authorList>
            <person name="Kallberg Y."/>
            <person name="Tangrot J."/>
            <person name="Rosling A."/>
        </authorList>
    </citation>
    <scope>NUCLEOTIDE SEQUENCE</scope>
    <source>
        <strain evidence="1">IA702</strain>
    </source>
</reference>
<sequence>LAQATQFDTNSYAISQQAASEDGFGDYLSDIDNDNNNYNGLLREVMGRMIISGLAWFWRLLEITTRWCGWRKKYPRWSKAEKE</sequence>
<dbReference type="AlphaFoldDB" id="A0A9N9H3N2"/>
<feature type="non-terminal residue" evidence="1">
    <location>
        <position position="83"/>
    </location>
</feature>
<name>A0A9N9H3N2_9GLOM</name>
<organism evidence="1 2">
    <name type="scientific">Paraglomus occultum</name>
    <dbReference type="NCBI Taxonomy" id="144539"/>
    <lineage>
        <taxon>Eukaryota</taxon>
        <taxon>Fungi</taxon>
        <taxon>Fungi incertae sedis</taxon>
        <taxon>Mucoromycota</taxon>
        <taxon>Glomeromycotina</taxon>
        <taxon>Glomeromycetes</taxon>
        <taxon>Paraglomerales</taxon>
        <taxon>Paraglomeraceae</taxon>
        <taxon>Paraglomus</taxon>
    </lineage>
</organism>
<comment type="caution">
    <text evidence="1">The sequence shown here is derived from an EMBL/GenBank/DDBJ whole genome shotgun (WGS) entry which is preliminary data.</text>
</comment>
<proteinExistence type="predicted"/>
<dbReference type="Proteomes" id="UP000789572">
    <property type="component" value="Unassembled WGS sequence"/>
</dbReference>
<evidence type="ECO:0000313" key="2">
    <source>
        <dbReference type="Proteomes" id="UP000789572"/>
    </source>
</evidence>
<protein>
    <submittedName>
        <fullName evidence="1">3753_t:CDS:1</fullName>
    </submittedName>
</protein>